<evidence type="ECO:0000256" key="1">
    <source>
        <dbReference type="SAM" id="MobiDB-lite"/>
    </source>
</evidence>
<name>A0A635R873_SALET</name>
<evidence type="ECO:0008006" key="3">
    <source>
        <dbReference type="Google" id="ProtNLM"/>
    </source>
</evidence>
<protein>
    <recommendedName>
        <fullName evidence="3">Virion structural protein</fullName>
    </recommendedName>
</protein>
<dbReference type="EMBL" id="AAMIYH010000015">
    <property type="protein sequence ID" value="EDH8303010.1"/>
    <property type="molecule type" value="Genomic_DNA"/>
</dbReference>
<comment type="caution">
    <text evidence="2">The sequence shown here is derived from an EMBL/GenBank/DDBJ whole genome shotgun (WGS) entry which is preliminary data.</text>
</comment>
<accession>A0A635R873</accession>
<sequence>MSDETDKNDPGYDPNTDYDDSLHNPNNADAVPSVAGYFNNRLSNNNPATPYDANTELTAWNDRIRLTVGLGLAAQRLTNPYMGFNHMMASNPTPINREYGGLTFITRPDFNLCYDNIAKSRKMSNMALQPKDSLDYSILAALDPDFELGFSDSPVESKTGIRRNRLGTPFMPQVRFDNLQAFIPILSTQLISLSGTPDQSVDNWMASEGLMREQWGMVDSTHEINNAFSVSMSLNNPYGDPLMRMMGVWLEYMAGVKMGKFRPKMRNSIQRRIDYQSRIYGLRYDALGNITRFWTICVAWPMNDNAGQMANVDNSKPQLNDDVTININWQAIGARFNDPLYMEMFNKTVGMFNPDMLPQPGSVASGNFIPMASSQLVPIAPQLLPLFNYYGYPHIDSVRRKLTWYVYQADYQYILKKAGLLDSVNGLVTEAGTN</sequence>
<gene>
    <name evidence="2" type="ORF">CB695_16185</name>
</gene>
<evidence type="ECO:0000313" key="2">
    <source>
        <dbReference type="EMBL" id="EDH8303010.1"/>
    </source>
</evidence>
<dbReference type="InterPro" id="IPR057582">
    <property type="entry name" value="Phage_TTP_15"/>
</dbReference>
<reference evidence="2" key="1">
    <citation type="submission" date="2018-07" db="EMBL/GenBank/DDBJ databases">
        <authorList>
            <person name="Ashton P.M."/>
            <person name="Dallman T."/>
            <person name="Nair S."/>
            <person name="De Pinna E."/>
            <person name="Peters T."/>
            <person name="Grant K."/>
        </authorList>
    </citation>
    <scope>NUCLEOTIDE SEQUENCE</scope>
    <source>
        <strain evidence="2">368335</strain>
    </source>
</reference>
<proteinExistence type="predicted"/>
<feature type="region of interest" description="Disordered" evidence="1">
    <location>
        <begin position="1"/>
        <end position="30"/>
    </location>
</feature>
<dbReference type="AlphaFoldDB" id="A0A635R873"/>
<feature type="compositionally biased region" description="Basic and acidic residues" evidence="1">
    <location>
        <begin position="1"/>
        <end position="10"/>
    </location>
</feature>
<dbReference type="Pfam" id="PF23971">
    <property type="entry name" value="Phage_TTP_15"/>
    <property type="match status" value="1"/>
</dbReference>
<organism evidence="2">
    <name type="scientific">Salmonella enterica subsp. enterica serovar Chester</name>
    <dbReference type="NCBI Taxonomy" id="149386"/>
    <lineage>
        <taxon>Bacteria</taxon>
        <taxon>Pseudomonadati</taxon>
        <taxon>Pseudomonadota</taxon>
        <taxon>Gammaproteobacteria</taxon>
        <taxon>Enterobacterales</taxon>
        <taxon>Enterobacteriaceae</taxon>
        <taxon>Salmonella</taxon>
    </lineage>
</organism>